<keyword evidence="10" id="KW-1185">Reference proteome</keyword>
<reference evidence="9" key="1">
    <citation type="submission" date="2022-03" db="EMBL/GenBank/DDBJ databases">
        <authorList>
            <person name="Martin C."/>
        </authorList>
    </citation>
    <scope>NUCLEOTIDE SEQUENCE</scope>
</reference>
<keyword evidence="3" id="KW-0812">Transmembrane</keyword>
<dbReference type="PROSITE" id="PS00191">
    <property type="entry name" value="CYTOCHROME_B5_1"/>
    <property type="match status" value="1"/>
</dbReference>
<dbReference type="SMART" id="SM01117">
    <property type="entry name" value="Cyt-b5"/>
    <property type="match status" value="1"/>
</dbReference>
<dbReference type="Gene3D" id="3.10.120.10">
    <property type="entry name" value="Cytochrome b5-like heme/steroid binding domain"/>
    <property type="match status" value="1"/>
</dbReference>
<evidence type="ECO:0000256" key="5">
    <source>
        <dbReference type="ARBA" id="ARBA00023004"/>
    </source>
</evidence>
<dbReference type="AlphaFoldDB" id="A0A8J1UWC9"/>
<dbReference type="PANTHER" id="PTHR19359:SF41">
    <property type="entry name" value="GEO08203P1"/>
    <property type="match status" value="1"/>
</dbReference>
<dbReference type="Pfam" id="PF00173">
    <property type="entry name" value="Cyt-b5"/>
    <property type="match status" value="1"/>
</dbReference>
<dbReference type="Proteomes" id="UP000749559">
    <property type="component" value="Unassembled WGS sequence"/>
</dbReference>
<sequence>MMELSIETQDKTVESYIKLFTLNEVADHWEYNDCWIVLRDRVYDITPFLKEHPGGEDVILENAGRDVTVAFYDKGHSKDAVEMLGQYCIGMLIESERIYSRPTLCRKEKAT</sequence>
<dbReference type="OrthoDB" id="260519at2759"/>
<dbReference type="GO" id="GO:0020037">
    <property type="term" value="F:heme binding"/>
    <property type="evidence" value="ECO:0007669"/>
    <property type="project" value="UniProtKB-UniRule"/>
</dbReference>
<dbReference type="EMBL" id="CAIIXF020000003">
    <property type="protein sequence ID" value="CAH1778708.1"/>
    <property type="molecule type" value="Genomic_DNA"/>
</dbReference>
<keyword evidence="6" id="KW-0472">Membrane</keyword>
<gene>
    <name evidence="9" type="ORF">OFUS_LOCUS5588</name>
</gene>
<name>A0A8J1UWC9_OWEFU</name>
<evidence type="ECO:0000256" key="6">
    <source>
        <dbReference type="ARBA" id="ARBA00023136"/>
    </source>
</evidence>
<dbReference type="PRINTS" id="PR00363">
    <property type="entry name" value="CYTOCHROMEB5"/>
</dbReference>
<evidence type="ECO:0000256" key="4">
    <source>
        <dbReference type="ARBA" id="ARBA00022723"/>
    </source>
</evidence>
<evidence type="ECO:0000256" key="7">
    <source>
        <dbReference type="ARBA" id="ARBA00038168"/>
    </source>
</evidence>
<dbReference type="InterPro" id="IPR001199">
    <property type="entry name" value="Cyt_B5-like_heme/steroid-bd"/>
</dbReference>
<evidence type="ECO:0000313" key="9">
    <source>
        <dbReference type="EMBL" id="CAH1778708.1"/>
    </source>
</evidence>
<dbReference type="InterPro" id="IPR050668">
    <property type="entry name" value="Cytochrome_b5"/>
</dbReference>
<comment type="caution">
    <text evidence="9">The sequence shown here is derived from an EMBL/GenBank/DDBJ whole genome shotgun (WGS) entry which is preliminary data.</text>
</comment>
<evidence type="ECO:0000256" key="2">
    <source>
        <dbReference type="ARBA" id="ARBA00022617"/>
    </source>
</evidence>
<evidence type="ECO:0000256" key="8">
    <source>
        <dbReference type="RuleBase" id="RU362121"/>
    </source>
</evidence>
<dbReference type="InterPro" id="IPR018506">
    <property type="entry name" value="Cyt_B5_heme-BS"/>
</dbReference>
<keyword evidence="4 8" id="KW-0479">Metal-binding</keyword>
<dbReference type="InterPro" id="IPR036400">
    <property type="entry name" value="Cyt_B5-like_heme/steroid_sf"/>
</dbReference>
<comment type="similarity">
    <text evidence="7 8">Belongs to the cytochrome b5 family.</text>
</comment>
<dbReference type="FunFam" id="3.10.120.10:FF:000002">
    <property type="entry name" value="Cytochrome b5 type B"/>
    <property type="match status" value="1"/>
</dbReference>
<keyword evidence="2 8" id="KW-0349">Heme</keyword>
<comment type="subcellular location">
    <subcellularLocation>
        <location evidence="1">Membrane</location>
    </subcellularLocation>
</comment>
<accession>A0A8J1UWC9</accession>
<dbReference type="SUPFAM" id="SSF55856">
    <property type="entry name" value="Cytochrome b5-like heme/steroid binding domain"/>
    <property type="match status" value="1"/>
</dbReference>
<evidence type="ECO:0000313" key="10">
    <source>
        <dbReference type="Proteomes" id="UP000749559"/>
    </source>
</evidence>
<dbReference type="GO" id="GO:0016020">
    <property type="term" value="C:membrane"/>
    <property type="evidence" value="ECO:0007669"/>
    <property type="project" value="UniProtKB-SubCell"/>
</dbReference>
<dbReference type="PANTHER" id="PTHR19359">
    <property type="entry name" value="CYTOCHROME B5"/>
    <property type="match status" value="1"/>
</dbReference>
<organism evidence="9 10">
    <name type="scientific">Owenia fusiformis</name>
    <name type="common">Polychaete worm</name>
    <dbReference type="NCBI Taxonomy" id="6347"/>
    <lineage>
        <taxon>Eukaryota</taxon>
        <taxon>Metazoa</taxon>
        <taxon>Spiralia</taxon>
        <taxon>Lophotrochozoa</taxon>
        <taxon>Annelida</taxon>
        <taxon>Polychaeta</taxon>
        <taxon>Sedentaria</taxon>
        <taxon>Canalipalpata</taxon>
        <taxon>Sabellida</taxon>
        <taxon>Oweniida</taxon>
        <taxon>Oweniidae</taxon>
        <taxon>Owenia</taxon>
    </lineage>
</organism>
<proteinExistence type="inferred from homology"/>
<protein>
    <submittedName>
        <fullName evidence="9">Uncharacterized protein</fullName>
    </submittedName>
</protein>
<evidence type="ECO:0000256" key="1">
    <source>
        <dbReference type="ARBA" id="ARBA00004370"/>
    </source>
</evidence>
<evidence type="ECO:0000256" key="3">
    <source>
        <dbReference type="ARBA" id="ARBA00022692"/>
    </source>
</evidence>
<dbReference type="GO" id="GO:0046872">
    <property type="term" value="F:metal ion binding"/>
    <property type="evidence" value="ECO:0007669"/>
    <property type="project" value="UniProtKB-UniRule"/>
</dbReference>
<dbReference type="PROSITE" id="PS50255">
    <property type="entry name" value="CYTOCHROME_B5_2"/>
    <property type="match status" value="1"/>
</dbReference>
<keyword evidence="5 8" id="KW-0408">Iron</keyword>